<evidence type="ECO:0000313" key="1">
    <source>
        <dbReference type="EMBL" id="KIJ15450.1"/>
    </source>
</evidence>
<dbReference type="HOGENOM" id="CLU_1305206_0_0_1"/>
<dbReference type="OrthoDB" id="3199820at2759"/>
<sequence length="211" mass="22224">MHDLLVPDSDILLLSASECDGLTAEMAWISDTAGTATWFSDSDASAWLTETEDAWPTDTEGGLLLTDSDAAWFSDSDAVFGDMSSLPPSAVSNWLSDEADVDMDGKVGVTSGANGALDVDAFEEAFAALTDVEPGDSDENIDGEKTTEGVPGVVDYSEFWESIRPFIGANEVGKVPDAGAPNVSLAQTVDQEKLAQEIRVLLSSVVGDVEH</sequence>
<dbReference type="Proteomes" id="UP000053647">
    <property type="component" value="Unassembled WGS sequence"/>
</dbReference>
<proteinExistence type="predicted"/>
<organism evidence="1 2">
    <name type="scientific">Paxillus involutus ATCC 200175</name>
    <dbReference type="NCBI Taxonomy" id="664439"/>
    <lineage>
        <taxon>Eukaryota</taxon>
        <taxon>Fungi</taxon>
        <taxon>Dikarya</taxon>
        <taxon>Basidiomycota</taxon>
        <taxon>Agaricomycotina</taxon>
        <taxon>Agaricomycetes</taxon>
        <taxon>Agaricomycetidae</taxon>
        <taxon>Boletales</taxon>
        <taxon>Paxilineae</taxon>
        <taxon>Paxillaceae</taxon>
        <taxon>Paxillus</taxon>
    </lineage>
</organism>
<evidence type="ECO:0000313" key="2">
    <source>
        <dbReference type="Proteomes" id="UP000053647"/>
    </source>
</evidence>
<gene>
    <name evidence="1" type="ORF">PAXINDRAFT_168953</name>
</gene>
<reference evidence="2" key="2">
    <citation type="submission" date="2015-01" db="EMBL/GenBank/DDBJ databases">
        <title>Evolutionary Origins and Diversification of the Mycorrhizal Mutualists.</title>
        <authorList>
            <consortium name="DOE Joint Genome Institute"/>
            <consortium name="Mycorrhizal Genomics Consortium"/>
            <person name="Kohler A."/>
            <person name="Kuo A."/>
            <person name="Nagy L.G."/>
            <person name="Floudas D."/>
            <person name="Copeland A."/>
            <person name="Barry K.W."/>
            <person name="Cichocki N."/>
            <person name="Veneault-Fourrey C."/>
            <person name="LaButti K."/>
            <person name="Lindquist E.A."/>
            <person name="Lipzen A."/>
            <person name="Lundell T."/>
            <person name="Morin E."/>
            <person name="Murat C."/>
            <person name="Riley R."/>
            <person name="Ohm R."/>
            <person name="Sun H."/>
            <person name="Tunlid A."/>
            <person name="Henrissat B."/>
            <person name="Grigoriev I.V."/>
            <person name="Hibbett D.S."/>
            <person name="Martin F."/>
        </authorList>
    </citation>
    <scope>NUCLEOTIDE SEQUENCE [LARGE SCALE GENOMIC DNA]</scope>
    <source>
        <strain evidence="2">ATCC 200175</strain>
    </source>
</reference>
<dbReference type="EMBL" id="KN819336">
    <property type="protein sequence ID" value="KIJ15450.1"/>
    <property type="molecule type" value="Genomic_DNA"/>
</dbReference>
<protein>
    <submittedName>
        <fullName evidence="1">Uncharacterized protein</fullName>
    </submittedName>
</protein>
<name>A0A0C9TIA6_PAXIN</name>
<keyword evidence="2" id="KW-1185">Reference proteome</keyword>
<accession>A0A0C9TIA6</accession>
<dbReference type="AlphaFoldDB" id="A0A0C9TIA6"/>
<reference evidence="1 2" key="1">
    <citation type="submission" date="2014-06" db="EMBL/GenBank/DDBJ databases">
        <authorList>
            <consortium name="DOE Joint Genome Institute"/>
            <person name="Kuo A."/>
            <person name="Kohler A."/>
            <person name="Nagy L.G."/>
            <person name="Floudas D."/>
            <person name="Copeland A."/>
            <person name="Barry K.W."/>
            <person name="Cichocki N."/>
            <person name="Veneault-Fourrey C."/>
            <person name="LaButti K."/>
            <person name="Lindquist E.A."/>
            <person name="Lipzen A."/>
            <person name="Lundell T."/>
            <person name="Morin E."/>
            <person name="Murat C."/>
            <person name="Sun H."/>
            <person name="Tunlid A."/>
            <person name="Henrissat B."/>
            <person name="Grigoriev I.V."/>
            <person name="Hibbett D.S."/>
            <person name="Martin F."/>
            <person name="Nordberg H.P."/>
            <person name="Cantor M.N."/>
            <person name="Hua S.X."/>
        </authorList>
    </citation>
    <scope>NUCLEOTIDE SEQUENCE [LARGE SCALE GENOMIC DNA]</scope>
    <source>
        <strain evidence="1 2">ATCC 200175</strain>
    </source>
</reference>